<dbReference type="PROSITE" id="PS00184">
    <property type="entry name" value="GARS"/>
    <property type="match status" value="1"/>
</dbReference>
<dbReference type="FunFam" id="3.40.50.20:FF:000006">
    <property type="entry name" value="Phosphoribosylamine--glycine ligase, chloroplastic"/>
    <property type="match status" value="1"/>
</dbReference>
<keyword evidence="13 15" id="KW-0511">Multifunctional enzyme</keyword>
<dbReference type="FunFam" id="3.30.1330.10:FF:000001">
    <property type="entry name" value="Phosphoribosylformylglycinamidine cyclo-ligase"/>
    <property type="match status" value="1"/>
</dbReference>
<feature type="transmembrane region" description="Helical" evidence="16">
    <location>
        <begin position="330"/>
        <end position="352"/>
    </location>
</feature>
<comment type="catalytic activity">
    <reaction evidence="15">
        <text>N(1)-(5-phospho-beta-D-ribosyl)glycinamide + (6R)-10-formyltetrahydrofolate = N(2)-formyl-N(1)-(5-phospho-beta-D-ribosyl)glycinamide + (6S)-5,6,7,8-tetrahydrofolate + H(+)</text>
        <dbReference type="Rhea" id="RHEA:15053"/>
        <dbReference type="ChEBI" id="CHEBI:15378"/>
        <dbReference type="ChEBI" id="CHEBI:57453"/>
        <dbReference type="ChEBI" id="CHEBI:143788"/>
        <dbReference type="ChEBI" id="CHEBI:147286"/>
        <dbReference type="ChEBI" id="CHEBI:195366"/>
        <dbReference type="EC" id="2.1.2.2"/>
    </reaction>
</comment>
<dbReference type="InterPro" id="IPR011761">
    <property type="entry name" value="ATP-grasp"/>
</dbReference>
<dbReference type="SMART" id="SM01210">
    <property type="entry name" value="GARS_C"/>
    <property type="match status" value="1"/>
</dbReference>
<evidence type="ECO:0000256" key="12">
    <source>
        <dbReference type="ARBA" id="ARBA00023211"/>
    </source>
</evidence>
<dbReference type="PROSITE" id="PS00373">
    <property type="entry name" value="GART"/>
    <property type="match status" value="1"/>
</dbReference>
<dbReference type="Pfam" id="PF00586">
    <property type="entry name" value="AIRS"/>
    <property type="match status" value="1"/>
</dbReference>
<evidence type="ECO:0000256" key="13">
    <source>
        <dbReference type="ARBA" id="ARBA00023268"/>
    </source>
</evidence>
<comment type="pathway">
    <text evidence="15">Purine metabolism; IMP biosynthesis via de novo pathway; N(1)-(5-phospho-D-ribosyl)glycinamide from 5-phospho-alpha-D-ribose 1-diphosphate: step 2/2.</text>
</comment>
<dbReference type="GO" id="GO:0005829">
    <property type="term" value="C:cytosol"/>
    <property type="evidence" value="ECO:0007669"/>
    <property type="project" value="TreeGrafter"/>
</dbReference>
<keyword evidence="12 15" id="KW-0464">Manganese</keyword>
<organism evidence="19 20">
    <name type="scientific">Allacma fusca</name>
    <dbReference type="NCBI Taxonomy" id="39272"/>
    <lineage>
        <taxon>Eukaryota</taxon>
        <taxon>Metazoa</taxon>
        <taxon>Ecdysozoa</taxon>
        <taxon>Arthropoda</taxon>
        <taxon>Hexapoda</taxon>
        <taxon>Collembola</taxon>
        <taxon>Symphypleona</taxon>
        <taxon>Sminthuridae</taxon>
        <taxon>Allacma</taxon>
    </lineage>
</organism>
<sequence length="1547" mass="169051">MKATIPLICFVLCTAPSLEHSQNQAERILQSLVKGLQNCIINFLHFSTPPIDYSKVLEPFVLRSLPSRNLRQFERYFYGMPPLRNCPGFKVQNLNCSAHFLITAELPIVRSNRAEDVLLVYIRDIFKHEAQFSKFVVIFYHKNQNSSLLSRIIYEIRGASFYLPIFIFQTPNSTLHHKKISGFYICWFLENRWLEFNCSESDGLKTMEKKFEDTDGGNKVLWNSWTSKKLGSLPSVLNSGSPLQRKRSWTLFQTVFVFLVGDTNVTLPPKFPKIAKPRPGKITLDPSRKLYSMSLHYPVSYTEPLNFMTSDSVTVVNMELSLYLHPFEPIIWACLALSTVLTALGISAPLFVSMRMLKIVSEITFRLLGNLLDQGVGISGDSNLFLFQGKTRKILIAMWLLTGIVISNGYKGLLKTAFATQNSFYTEWRYLKQLTNFTLYVPSGDFQPYPGNEFWSCRNDSDDTCLDHCHASKRVFSLGLGPEKPVVSFRTEHSKTLGAQQFSCVGRENLSEIIERNLTQPKTALVAIKTDILLMMANSGNTVEVPVKVLLIGSGGREHAIAWKLAQSPKVEHVYVAPGNAGIALERNVSLAKLDVTDFQEVAKWCLSNSIGMCVVGPEDPLALGIVDELSAQGIPTFGPRRLAAQIEASKHFSKSFMDRHNIPSAKWKAFQKTKDAKVFIEQADFPPLVVKASGLAAGKGVIVAQNRKEAIDAVDEIAGSFGAAGETIIVEELLEGEEVSVLAFSDGISVEVMLPSQDHKRLLDGDNGPNTGGMGAYCPCPLLSEKDVEFVKDKIMKKTVQGLKSEGIKYVGVLYAGLMITKEGPKVLEFNCRFGDPETQVVLPLLESDLFDAFEACINGTLGTLEMKWRQNTYTAGVVMASAGYPGSYAKGKEITNLEEVISQPGHMVFHAGTTLRDGKVISSGGRVLIAVALGQELAVAAAKALGAVQTIKFEGAQYRKDIAKKGIARSLLMRGSMTYKGSGVDIEAGDSLVKNIIALTNTTKRSGVAGSIGDFGGFFDLKEAGYKDPFLVSGTDGVGTKLKIAEATGIHDTVGIDLVAMCVNDILAHAAEPLYFLDYFACGKLDVDTATKIIIGVTEGCRQAGCALIGGETAEMPGHYDTGVYDLAGFAVGAVERGKQLPHKDQIKAGDVVIALSSTGPHSNGYSLIRRIVAKNDFKYSDPANFGDNNQTLGEALLTPTKIYVKSVLPVLRSGMVKAFAHITGGGLTENIPRVLRKDLAVELNANNWPIPPVFGWIAGAGGVNETEMLRTFNCGVGAVLIVSPQDLKHVTSMISDEQTHVIGTVKDKFGDEPSVNVKNFADAIAPLMKPHMQLANGIQSKRKVGVLISGSGTNLQALMDHTQDPNVGSVADIVVVISNKDGVEGLKRATNAGIPTVVISHKNFPDRESFDAQLTVTLEKYGVELVTLAGFMRILTPTFVRRWRGRLINIHPSLLPSFKGTHAQQQALDAGVKVTGCTVHYVEEEVDAGGIIVQETVPIKIGDTAEELQERIKKTEHRAYPQALELIVRNRVSLGPDGKVVWNL</sequence>
<dbReference type="InterPro" id="IPR020562">
    <property type="entry name" value="PRibGlycinamide_synth_N"/>
</dbReference>
<dbReference type="GO" id="GO:0004641">
    <property type="term" value="F:phosphoribosylformylglycinamidine cyclo-ligase activity"/>
    <property type="evidence" value="ECO:0007669"/>
    <property type="project" value="UniProtKB-EC"/>
</dbReference>
<dbReference type="NCBIfam" id="TIGR00877">
    <property type="entry name" value="purD"/>
    <property type="match status" value="1"/>
</dbReference>
<dbReference type="FunFam" id="3.90.650.10:FF:000019">
    <property type="entry name" value="Trifunctional purine biosynthetic protein adenosine-3"/>
    <property type="match status" value="1"/>
</dbReference>
<dbReference type="CDD" id="cd08645">
    <property type="entry name" value="FMT_core_GART"/>
    <property type="match status" value="1"/>
</dbReference>
<dbReference type="InterPro" id="IPR020561">
    <property type="entry name" value="PRibGlycinamid_synth_ATP-grasp"/>
</dbReference>
<dbReference type="Pfam" id="PF02769">
    <property type="entry name" value="AIRS_C"/>
    <property type="match status" value="1"/>
</dbReference>
<dbReference type="InterPro" id="IPR004607">
    <property type="entry name" value="GART"/>
</dbReference>
<keyword evidence="11 14" id="KW-0067">ATP-binding</keyword>
<dbReference type="InterPro" id="IPR010918">
    <property type="entry name" value="PurM-like_C_dom"/>
</dbReference>
<proteinExistence type="inferred from homology"/>
<dbReference type="InterPro" id="IPR000115">
    <property type="entry name" value="PRibGlycinamide_synth"/>
</dbReference>
<dbReference type="EC" id="6.3.3.1" evidence="15"/>
<evidence type="ECO:0000313" key="20">
    <source>
        <dbReference type="Proteomes" id="UP000708208"/>
    </source>
</evidence>
<dbReference type="NCBIfam" id="TIGR00878">
    <property type="entry name" value="purM"/>
    <property type="match status" value="1"/>
</dbReference>
<keyword evidence="16" id="KW-1133">Transmembrane helix</keyword>
<dbReference type="Proteomes" id="UP000708208">
    <property type="component" value="Unassembled WGS sequence"/>
</dbReference>
<dbReference type="FunFam" id="3.90.600.10:FF:000001">
    <property type="entry name" value="Trifunctional purine biosynthetic protein adenosine-3"/>
    <property type="match status" value="1"/>
</dbReference>
<dbReference type="UniPathway" id="UPA00074">
    <property type="reaction ID" value="UER00126"/>
</dbReference>
<evidence type="ECO:0000256" key="17">
    <source>
        <dbReference type="SAM" id="SignalP"/>
    </source>
</evidence>
<keyword evidence="20" id="KW-1185">Reference proteome</keyword>
<evidence type="ECO:0000256" key="8">
    <source>
        <dbReference type="ARBA" id="ARBA00022723"/>
    </source>
</evidence>
<dbReference type="GO" id="GO:0006189">
    <property type="term" value="P:'de novo' IMP biosynthetic process"/>
    <property type="evidence" value="ECO:0007669"/>
    <property type="project" value="UniProtKB-UniRule"/>
</dbReference>
<dbReference type="HAMAP" id="MF_00138">
    <property type="entry name" value="GARS"/>
    <property type="match status" value="1"/>
</dbReference>
<dbReference type="EC" id="6.3.4.13" evidence="15"/>
<dbReference type="GO" id="GO:0004644">
    <property type="term" value="F:phosphoribosylglycinamide formyltransferase activity"/>
    <property type="evidence" value="ECO:0007669"/>
    <property type="project" value="UniProtKB-EC"/>
</dbReference>
<dbReference type="HAMAP" id="MF_01930">
    <property type="entry name" value="PurN"/>
    <property type="match status" value="1"/>
</dbReference>
<dbReference type="InterPro" id="IPR004733">
    <property type="entry name" value="PurM_cligase"/>
</dbReference>
<dbReference type="InterPro" id="IPR020560">
    <property type="entry name" value="PRibGlycinamide_synth_C-dom"/>
</dbReference>
<protein>
    <recommendedName>
        <fullName evidence="15">Trifunctional purine biosynthetic protein adenosine-3</fullName>
    </recommendedName>
    <domain>
        <recommendedName>
            <fullName evidence="15">Phosphoribosylamine--glycine ligase</fullName>
            <ecNumber evidence="15">6.3.4.13</ecNumber>
        </recommendedName>
        <alternativeName>
            <fullName evidence="15">Glycinamide ribonucleotide synthetase</fullName>
            <shortName evidence="15">GARS</shortName>
        </alternativeName>
        <alternativeName>
            <fullName evidence="15">Phosphoribosylglycinamide synthetase</fullName>
        </alternativeName>
    </domain>
    <domain>
        <recommendedName>
            <fullName evidence="15">Phosphoribosylformylglycinamidine cyclo-ligase</fullName>
            <ecNumber evidence="15">6.3.3.1</ecNumber>
        </recommendedName>
        <alternativeName>
            <fullName evidence="15">AIR synthase</fullName>
            <shortName evidence="15">AIRS</shortName>
        </alternativeName>
        <alternativeName>
            <fullName evidence="15">Phosphoribosyl-aminoimidazole synthetase</fullName>
        </alternativeName>
    </domain>
    <domain>
        <recommendedName>
            <fullName evidence="15">Phosphoribosylglycinamide formyltransferase</fullName>
            <ecNumber evidence="15">2.1.2.2</ecNumber>
        </recommendedName>
        <alternativeName>
            <fullName evidence="15">5'-phosphoribosylglycinamide transformylase</fullName>
        </alternativeName>
        <alternativeName>
            <fullName evidence="15">GAR transformylase</fullName>
            <shortName evidence="15">GART</shortName>
        </alternativeName>
    </domain>
</protein>
<comment type="caution">
    <text evidence="19">The sequence shown here is derived from an EMBL/GenBank/DDBJ whole genome shotgun (WGS) entry which is preliminary data.</text>
</comment>
<comment type="similarity">
    <text evidence="4 15">In the C-terminal section; belongs to the GART family.</text>
</comment>
<dbReference type="FunFam" id="3.40.50.170:FF:000006">
    <property type="entry name" value="Trifunctional purine biosynthetic protein adenosine-3"/>
    <property type="match status" value="1"/>
</dbReference>
<dbReference type="SMART" id="SM01209">
    <property type="entry name" value="GARS_A"/>
    <property type="match status" value="1"/>
</dbReference>
<dbReference type="InterPro" id="IPR016188">
    <property type="entry name" value="PurM-like_N"/>
</dbReference>
<evidence type="ECO:0000256" key="6">
    <source>
        <dbReference type="ARBA" id="ARBA00022598"/>
    </source>
</evidence>
<dbReference type="InterPro" id="IPR020559">
    <property type="entry name" value="PRibGlycinamide_synth_CS"/>
</dbReference>
<keyword evidence="6 15" id="KW-0436">Ligase</keyword>
<evidence type="ECO:0000256" key="11">
    <source>
        <dbReference type="ARBA" id="ARBA00022840"/>
    </source>
</evidence>
<evidence type="ECO:0000256" key="16">
    <source>
        <dbReference type="SAM" id="Phobius"/>
    </source>
</evidence>
<keyword evidence="10 15" id="KW-0658">Purine biosynthesis</keyword>
<keyword evidence="7" id="KW-0808">Transferase</keyword>
<evidence type="ECO:0000256" key="7">
    <source>
        <dbReference type="ARBA" id="ARBA00022679"/>
    </source>
</evidence>
<comment type="pathway">
    <text evidence="1 15">Purine metabolism; IMP biosynthesis via de novo pathway; 5-amino-1-(5-phospho-D-ribosyl)imidazole from N(2)-formyl-N(1)-(5-phospho-D-ribosyl)glycinamide: step 2/2.</text>
</comment>
<feature type="domain" description="ATP-grasp" evidence="18">
    <location>
        <begin position="655"/>
        <end position="860"/>
    </location>
</feature>
<keyword evidence="16" id="KW-0812">Transmembrane</keyword>
<evidence type="ECO:0000256" key="4">
    <source>
        <dbReference type="ARBA" id="ARBA00008630"/>
    </source>
</evidence>
<evidence type="ECO:0000256" key="5">
    <source>
        <dbReference type="ARBA" id="ARBA00008696"/>
    </source>
</evidence>
<evidence type="ECO:0000259" key="18">
    <source>
        <dbReference type="PROSITE" id="PS50975"/>
    </source>
</evidence>
<evidence type="ECO:0000256" key="9">
    <source>
        <dbReference type="ARBA" id="ARBA00022741"/>
    </source>
</evidence>
<feature type="chain" id="PRO_5035259305" description="Trifunctional purine biosynthetic protein adenosine-3" evidence="17">
    <location>
        <begin position="22"/>
        <end position="1547"/>
    </location>
</feature>
<gene>
    <name evidence="19" type="ORF">AFUS01_LOCUS9030</name>
</gene>
<dbReference type="HAMAP" id="MF_00741">
    <property type="entry name" value="AIRS"/>
    <property type="match status" value="1"/>
</dbReference>
<dbReference type="InterPro" id="IPR001555">
    <property type="entry name" value="GART_AS"/>
</dbReference>
<dbReference type="EC" id="2.1.2.2" evidence="15"/>
<dbReference type="InterPro" id="IPR002376">
    <property type="entry name" value="Formyl_transf_N"/>
</dbReference>
<dbReference type="Pfam" id="PF01071">
    <property type="entry name" value="GARS_A"/>
    <property type="match status" value="1"/>
</dbReference>
<dbReference type="PANTHER" id="PTHR10520:SF12">
    <property type="entry name" value="TRIFUNCTIONAL PURINE BIOSYNTHETIC PROTEIN ADENOSINE-3"/>
    <property type="match status" value="1"/>
</dbReference>
<evidence type="ECO:0000313" key="19">
    <source>
        <dbReference type="EMBL" id="CAG7719720.1"/>
    </source>
</evidence>
<dbReference type="OrthoDB" id="2018833at2759"/>
<dbReference type="CDD" id="cd02196">
    <property type="entry name" value="PurM"/>
    <property type="match status" value="1"/>
</dbReference>
<keyword evidence="9 14" id="KW-0547">Nucleotide-binding</keyword>
<evidence type="ECO:0000256" key="3">
    <source>
        <dbReference type="ARBA" id="ARBA00007423"/>
    </source>
</evidence>
<comment type="similarity">
    <text evidence="5 15">In the central section; belongs to the AIR synthase family.</text>
</comment>
<dbReference type="FunFam" id="3.30.470.20:FF:000018">
    <property type="entry name" value="Trifunctional purine biosynthetic protein adenosine-3"/>
    <property type="match status" value="1"/>
</dbReference>
<comment type="pathway">
    <text evidence="2 15">Purine metabolism; IMP biosynthesis via de novo pathway; N(2)-formyl-N(1)-(5-phospho-D-ribosyl)glycinamide from N(1)-(5-phospho-D-ribosyl)glycinamide (10-formyl THF route): step 1/1.</text>
</comment>
<feature type="transmembrane region" description="Helical" evidence="16">
    <location>
        <begin position="394"/>
        <end position="413"/>
    </location>
</feature>
<feature type="signal peptide" evidence="17">
    <location>
        <begin position="1"/>
        <end position="21"/>
    </location>
</feature>
<reference evidence="19" key="1">
    <citation type="submission" date="2021-06" db="EMBL/GenBank/DDBJ databases">
        <authorList>
            <person name="Hodson N. C."/>
            <person name="Mongue J. A."/>
            <person name="Jaron S. K."/>
        </authorList>
    </citation>
    <scope>NUCLEOTIDE SEQUENCE</scope>
</reference>
<evidence type="ECO:0000256" key="15">
    <source>
        <dbReference type="RuleBase" id="RU363089"/>
    </source>
</evidence>
<dbReference type="PROSITE" id="PS50975">
    <property type="entry name" value="ATP_GRASP"/>
    <property type="match status" value="1"/>
</dbReference>
<dbReference type="NCBIfam" id="TIGR00639">
    <property type="entry name" value="PurN"/>
    <property type="match status" value="1"/>
</dbReference>
<keyword evidence="17" id="KW-0732">Signal</keyword>
<comment type="similarity">
    <text evidence="3 15">In the N-terminal section; belongs to the GARS family.</text>
</comment>
<keyword evidence="8 15" id="KW-0479">Metal-binding</keyword>
<dbReference type="GO" id="GO:0004637">
    <property type="term" value="F:phosphoribosylamine-glycine ligase activity"/>
    <property type="evidence" value="ECO:0007669"/>
    <property type="project" value="UniProtKB-UniRule"/>
</dbReference>
<accession>A0A8J2JLT9</accession>
<dbReference type="GO" id="GO:0005524">
    <property type="term" value="F:ATP binding"/>
    <property type="evidence" value="ECO:0007669"/>
    <property type="project" value="UniProtKB-UniRule"/>
</dbReference>
<evidence type="ECO:0000256" key="2">
    <source>
        <dbReference type="ARBA" id="ARBA00005054"/>
    </source>
</evidence>
<comment type="catalytic activity">
    <reaction evidence="15">
        <text>2-formamido-N(1)-(5-O-phospho-beta-D-ribosyl)acetamidine + ATP = 5-amino-1-(5-phospho-beta-D-ribosyl)imidazole + ADP + phosphate + H(+)</text>
        <dbReference type="Rhea" id="RHEA:23032"/>
        <dbReference type="ChEBI" id="CHEBI:15378"/>
        <dbReference type="ChEBI" id="CHEBI:30616"/>
        <dbReference type="ChEBI" id="CHEBI:43474"/>
        <dbReference type="ChEBI" id="CHEBI:137981"/>
        <dbReference type="ChEBI" id="CHEBI:147287"/>
        <dbReference type="ChEBI" id="CHEBI:456216"/>
        <dbReference type="EC" id="6.3.3.1"/>
    </reaction>
</comment>
<name>A0A8J2JLT9_9HEXA</name>
<dbReference type="GO" id="GO:0046872">
    <property type="term" value="F:metal ion binding"/>
    <property type="evidence" value="ECO:0007669"/>
    <property type="project" value="UniProtKB-KW"/>
</dbReference>
<comment type="catalytic activity">
    <reaction evidence="15">
        <text>5-phospho-beta-D-ribosylamine + glycine + ATP = N(1)-(5-phospho-beta-D-ribosyl)glycinamide + ADP + phosphate + H(+)</text>
        <dbReference type="Rhea" id="RHEA:17453"/>
        <dbReference type="ChEBI" id="CHEBI:15378"/>
        <dbReference type="ChEBI" id="CHEBI:30616"/>
        <dbReference type="ChEBI" id="CHEBI:43474"/>
        <dbReference type="ChEBI" id="CHEBI:57305"/>
        <dbReference type="ChEBI" id="CHEBI:58681"/>
        <dbReference type="ChEBI" id="CHEBI:143788"/>
        <dbReference type="ChEBI" id="CHEBI:456216"/>
        <dbReference type="EC" id="6.3.4.13"/>
    </reaction>
</comment>
<dbReference type="Pfam" id="PF00551">
    <property type="entry name" value="Formyl_trans_N"/>
    <property type="match status" value="1"/>
</dbReference>
<dbReference type="PANTHER" id="PTHR10520">
    <property type="entry name" value="TRIFUNCTIONAL PURINE BIOSYNTHETIC PROTEIN ADENOSINE-3-RELATED"/>
    <property type="match status" value="1"/>
</dbReference>
<dbReference type="Pfam" id="PF02844">
    <property type="entry name" value="GARS_N"/>
    <property type="match status" value="1"/>
</dbReference>
<evidence type="ECO:0000256" key="14">
    <source>
        <dbReference type="PROSITE-ProRule" id="PRU00409"/>
    </source>
</evidence>
<keyword evidence="16" id="KW-0472">Membrane</keyword>
<evidence type="ECO:0000256" key="10">
    <source>
        <dbReference type="ARBA" id="ARBA00022755"/>
    </source>
</evidence>
<dbReference type="Pfam" id="PF02843">
    <property type="entry name" value="GARS_C"/>
    <property type="match status" value="1"/>
</dbReference>
<dbReference type="GO" id="GO:0046084">
    <property type="term" value="P:adenine biosynthetic process"/>
    <property type="evidence" value="ECO:0007669"/>
    <property type="project" value="TreeGrafter"/>
</dbReference>
<evidence type="ECO:0000256" key="1">
    <source>
        <dbReference type="ARBA" id="ARBA00004686"/>
    </source>
</evidence>
<dbReference type="EMBL" id="CAJVCH010064052">
    <property type="protein sequence ID" value="CAG7719720.1"/>
    <property type="molecule type" value="Genomic_DNA"/>
</dbReference>